<keyword evidence="2" id="KW-1185">Reference proteome</keyword>
<evidence type="ECO:0000313" key="1">
    <source>
        <dbReference type="EMBL" id="SDC18964.1"/>
    </source>
</evidence>
<organism evidence="1 2">
    <name type="scientific">Pedobacter soli</name>
    <dbReference type="NCBI Taxonomy" id="390242"/>
    <lineage>
        <taxon>Bacteria</taxon>
        <taxon>Pseudomonadati</taxon>
        <taxon>Bacteroidota</taxon>
        <taxon>Sphingobacteriia</taxon>
        <taxon>Sphingobacteriales</taxon>
        <taxon>Sphingobacteriaceae</taxon>
        <taxon>Pedobacter</taxon>
    </lineage>
</organism>
<dbReference type="STRING" id="390242.SAMN04488024_101476"/>
<name>A0A1G6JJR9_9SPHI</name>
<reference evidence="2" key="1">
    <citation type="submission" date="2016-10" db="EMBL/GenBank/DDBJ databases">
        <authorList>
            <person name="Varghese N."/>
            <person name="Submissions S."/>
        </authorList>
    </citation>
    <scope>NUCLEOTIDE SEQUENCE [LARGE SCALE GENOMIC DNA]</scope>
    <source>
        <strain evidence="2">DSM 18609</strain>
    </source>
</reference>
<proteinExistence type="predicted"/>
<gene>
    <name evidence="1" type="ORF">SAMN04488024_101476</name>
</gene>
<accession>A0A1G6JJR9</accession>
<dbReference type="Proteomes" id="UP000199455">
    <property type="component" value="Unassembled WGS sequence"/>
</dbReference>
<evidence type="ECO:0000313" key="2">
    <source>
        <dbReference type="Proteomes" id="UP000199455"/>
    </source>
</evidence>
<dbReference type="EMBL" id="FMZH01000001">
    <property type="protein sequence ID" value="SDC18964.1"/>
    <property type="molecule type" value="Genomic_DNA"/>
</dbReference>
<protein>
    <submittedName>
        <fullName evidence="1">Uncharacterized protein</fullName>
    </submittedName>
</protein>
<dbReference type="AlphaFoldDB" id="A0A1G6JJR9"/>
<sequence length="70" mass="7971">MLVCNYVQARNNLKHILNNTINQTNGNNLSQEDITPYSDHEIFMLNIFNHLHLLQFTAGIGGHGPTPRKK</sequence>